<dbReference type="Gene3D" id="3.30.70.330">
    <property type="match status" value="1"/>
</dbReference>
<comment type="caution">
    <text evidence="7">The sequence shown here is derived from an EMBL/GenBank/DDBJ whole genome shotgun (WGS) entry which is preliminary data.</text>
</comment>
<dbReference type="EMBL" id="JABFTP020000186">
    <property type="protein sequence ID" value="KAL3289865.1"/>
    <property type="molecule type" value="Genomic_DNA"/>
</dbReference>
<keyword evidence="8" id="KW-1185">Reference proteome</keyword>
<dbReference type="CDD" id="cd21370">
    <property type="entry name" value="cwf21_SR140"/>
    <property type="match status" value="1"/>
</dbReference>
<dbReference type="Pfam" id="PF04818">
    <property type="entry name" value="CID"/>
    <property type="match status" value="1"/>
</dbReference>
<dbReference type="InterPro" id="IPR008942">
    <property type="entry name" value="ENTH_VHS"/>
</dbReference>
<dbReference type="Pfam" id="PF01805">
    <property type="entry name" value="Surp"/>
    <property type="match status" value="1"/>
</dbReference>
<feature type="region of interest" description="Disordered" evidence="3">
    <location>
        <begin position="77"/>
        <end position="102"/>
    </location>
</feature>
<feature type="compositionally biased region" description="Polar residues" evidence="3">
    <location>
        <begin position="92"/>
        <end position="102"/>
    </location>
</feature>
<dbReference type="InterPro" id="IPR035009">
    <property type="entry name" value="SR140_RRM"/>
</dbReference>
<dbReference type="InterPro" id="IPR051485">
    <property type="entry name" value="SR-CTD_assoc_factor"/>
</dbReference>
<reference evidence="7 8" key="1">
    <citation type="journal article" date="2021" name="BMC Biol.">
        <title>Horizontally acquired antibacterial genes associated with adaptive radiation of ladybird beetles.</title>
        <authorList>
            <person name="Li H.S."/>
            <person name="Tang X.F."/>
            <person name="Huang Y.H."/>
            <person name="Xu Z.Y."/>
            <person name="Chen M.L."/>
            <person name="Du X.Y."/>
            <person name="Qiu B.Y."/>
            <person name="Chen P.T."/>
            <person name="Zhang W."/>
            <person name="Slipinski A."/>
            <person name="Escalona H.E."/>
            <person name="Waterhouse R.M."/>
            <person name="Zwick A."/>
            <person name="Pang H."/>
        </authorList>
    </citation>
    <scope>NUCLEOTIDE SEQUENCE [LARGE SCALE GENOMIC DNA]</scope>
    <source>
        <strain evidence="7">SYSU2018</strain>
    </source>
</reference>
<feature type="compositionally biased region" description="Low complexity" evidence="3">
    <location>
        <begin position="909"/>
        <end position="920"/>
    </location>
</feature>
<evidence type="ECO:0000256" key="1">
    <source>
        <dbReference type="ARBA" id="ARBA00022884"/>
    </source>
</evidence>
<dbReference type="InterPro" id="IPR047488">
    <property type="entry name" value="SR140_cwf21"/>
</dbReference>
<gene>
    <name evidence="7" type="ORF">HHI36_023256</name>
</gene>
<dbReference type="Gene3D" id="1.25.40.90">
    <property type="match status" value="1"/>
</dbReference>
<dbReference type="InterPro" id="IPR000061">
    <property type="entry name" value="Surp"/>
</dbReference>
<dbReference type="SUPFAM" id="SSF54928">
    <property type="entry name" value="RNA-binding domain, RBD"/>
    <property type="match status" value="1"/>
</dbReference>
<protein>
    <recommendedName>
        <fullName evidence="9">U2 snRNP-associated SURP motif-containing protein</fullName>
    </recommendedName>
</protein>
<dbReference type="GO" id="GO:0005634">
    <property type="term" value="C:nucleus"/>
    <property type="evidence" value="ECO:0007669"/>
    <property type="project" value="UniProtKB-ARBA"/>
</dbReference>
<evidence type="ECO:0000259" key="5">
    <source>
        <dbReference type="PROSITE" id="PS50128"/>
    </source>
</evidence>
<dbReference type="InterPro" id="IPR035979">
    <property type="entry name" value="RBD_domain_sf"/>
</dbReference>
<evidence type="ECO:0000313" key="7">
    <source>
        <dbReference type="EMBL" id="KAL3289865.1"/>
    </source>
</evidence>
<dbReference type="SUPFAM" id="SSF109905">
    <property type="entry name" value="Surp module (SWAP domain)"/>
    <property type="match status" value="1"/>
</dbReference>
<evidence type="ECO:0000256" key="3">
    <source>
        <dbReference type="SAM" id="MobiDB-lite"/>
    </source>
</evidence>
<feature type="domain" description="RRM" evidence="4">
    <location>
        <begin position="186"/>
        <end position="267"/>
    </location>
</feature>
<dbReference type="SMART" id="SM00360">
    <property type="entry name" value="RRM"/>
    <property type="match status" value="1"/>
</dbReference>
<dbReference type="InterPro" id="IPR035967">
    <property type="entry name" value="SWAP/Surp_sf"/>
</dbReference>
<dbReference type="PANTHER" id="PTHR23140:SF0">
    <property type="entry name" value="U2 SNRNP-ASSOCIATED SURP MOTIF-CONTAINING PROTEIN"/>
    <property type="match status" value="1"/>
</dbReference>
<dbReference type="InterPro" id="IPR012677">
    <property type="entry name" value="Nucleotide-bd_a/b_plait_sf"/>
</dbReference>
<sequence length="947" mass="108543">MTDRIKNIPEQKLKAFSIGTMGKRALSKRELEEQRKKEEERAAAHVFQEFVETFQETPINGGNKVWVKAGTYDAGARREDTKDKGKLYKPQSRLSSAHETLSSAEKAQAYAKLLSSEKKPERLGKKKPPTKSNLEAFKEELRQMQEEREERHKYKGAIKNPIDNDLDLFMRGGDLGSFDNGDPTTTNIYLGNLNPKITEQQLMEIFGRYGPLASIKIMWPRSDEEKARGRNCGFVAYMSRKDGERALRNLNGKEIVGYEMKLGWGKSVIIPPYPIYIPPCLLELAMPPPPSGLPFNALPAPEDKDTLPKSVEELNKILQRAIVKVVIPTDRNLLMLIHRTVEFVVREGPMIEAMIMNREINNPQFRFLFENQSPAHIYYRWKLYSILHGDAQKEWNTKEFRMFEGGSIWKPPVMHSYTAGMPDELVVDDDGKENTKGSLSNSQRDRLEDLIRGLTLEKMKIGEVMVFCIEHSDAADEVVECITESLSNPNTQISKKIARLYLVSDILHNCGVKVNKASFYRKVFEAKLVEIFRQIKSYYDKLEGRLQAEGFKLRVLRILKAWEDTIFPPDFMNKLHNIFLGLEEVAKEEPSVESSINIDGAPIQEHETDDEMPPMDGAALLKNVMKQYRSPTPDHDMDIDGVEIRDNVLDENSKQTEATLPGFIVSKWETVDPEQIEAQAMTTSKWDLLENSGDGSQDSNQHDDQDIDYADSRNMTEERRTKLREIEVKAVQYQDELESGQRSLKSGWTVPQQVEHYRRKLLRKSEKEKREREKDKSEVKAEKHKRDYDKSERRTTVESSDDEAYYKELTSRKSKKHARSSSSGSTTKHRSKSRSPQRSSKKSKPPPSPPSPPRIRRHSPSSSSRSRRSRGSLSPVSSNDKYGSPVRSSRHSKHSPSPPSVRSSKYRRSPSPVRSSRYTSPSPPPNSSRSRHRSPDSSRKHRHKHKY</sequence>
<feature type="compositionally biased region" description="Basic and acidic residues" evidence="3">
    <location>
        <begin position="77"/>
        <end position="86"/>
    </location>
</feature>
<dbReference type="PROSITE" id="PS50128">
    <property type="entry name" value="SURP"/>
    <property type="match status" value="1"/>
</dbReference>
<dbReference type="InterPro" id="IPR013170">
    <property type="entry name" value="mRNA_splic_Cwf21_dom"/>
</dbReference>
<feature type="domain" description="SURP motif" evidence="5">
    <location>
        <begin position="336"/>
        <end position="379"/>
    </location>
</feature>
<dbReference type="Gene3D" id="1.10.10.790">
    <property type="entry name" value="Surp module"/>
    <property type="match status" value="1"/>
</dbReference>
<dbReference type="PROSITE" id="PS51391">
    <property type="entry name" value="CID"/>
    <property type="match status" value="1"/>
</dbReference>
<evidence type="ECO:0000256" key="2">
    <source>
        <dbReference type="PROSITE-ProRule" id="PRU00176"/>
    </source>
</evidence>
<dbReference type="SUPFAM" id="SSF48464">
    <property type="entry name" value="ENTH/VHS domain"/>
    <property type="match status" value="1"/>
</dbReference>
<evidence type="ECO:0000259" key="4">
    <source>
        <dbReference type="PROSITE" id="PS50102"/>
    </source>
</evidence>
<dbReference type="InterPro" id="IPR006569">
    <property type="entry name" value="CID_dom"/>
</dbReference>
<feature type="domain" description="CID" evidence="6">
    <location>
        <begin position="439"/>
        <end position="583"/>
    </location>
</feature>
<dbReference type="PROSITE" id="PS50102">
    <property type="entry name" value="RRM"/>
    <property type="match status" value="1"/>
</dbReference>
<feature type="region of interest" description="Disordered" evidence="3">
    <location>
        <begin position="688"/>
        <end position="720"/>
    </location>
</feature>
<evidence type="ECO:0000259" key="6">
    <source>
        <dbReference type="PROSITE" id="PS51391"/>
    </source>
</evidence>
<dbReference type="AlphaFoldDB" id="A0ABD2PHH7"/>
<feature type="compositionally biased region" description="Basic residues" evidence="3">
    <location>
        <begin position="827"/>
        <end position="844"/>
    </location>
</feature>
<dbReference type="Pfam" id="PF08312">
    <property type="entry name" value="cwf21"/>
    <property type="match status" value="1"/>
</dbReference>
<dbReference type="SMART" id="SM00648">
    <property type="entry name" value="SWAP"/>
    <property type="match status" value="1"/>
</dbReference>
<dbReference type="SMART" id="SM00582">
    <property type="entry name" value="RPR"/>
    <property type="match status" value="1"/>
</dbReference>
<organism evidence="7 8">
    <name type="scientific">Cryptolaemus montrouzieri</name>
    <dbReference type="NCBI Taxonomy" id="559131"/>
    <lineage>
        <taxon>Eukaryota</taxon>
        <taxon>Metazoa</taxon>
        <taxon>Ecdysozoa</taxon>
        <taxon>Arthropoda</taxon>
        <taxon>Hexapoda</taxon>
        <taxon>Insecta</taxon>
        <taxon>Pterygota</taxon>
        <taxon>Neoptera</taxon>
        <taxon>Endopterygota</taxon>
        <taxon>Coleoptera</taxon>
        <taxon>Polyphaga</taxon>
        <taxon>Cucujiformia</taxon>
        <taxon>Coccinelloidea</taxon>
        <taxon>Coccinellidae</taxon>
        <taxon>Scymninae</taxon>
        <taxon>Scymnini</taxon>
        <taxon>Cryptolaemus</taxon>
    </lineage>
</organism>
<proteinExistence type="predicted"/>
<evidence type="ECO:0008006" key="9">
    <source>
        <dbReference type="Google" id="ProtNLM"/>
    </source>
</evidence>
<feature type="compositionally biased region" description="Basic residues" evidence="3">
    <location>
        <begin position="854"/>
        <end position="870"/>
    </location>
</feature>
<dbReference type="SMART" id="SM01115">
    <property type="entry name" value="cwf21"/>
    <property type="match status" value="1"/>
</dbReference>
<dbReference type="PANTHER" id="PTHR23140">
    <property type="entry name" value="RNA PROCESSING PROTEIN LD23810P"/>
    <property type="match status" value="1"/>
</dbReference>
<name>A0ABD2PHH7_9CUCU</name>
<keyword evidence="1 2" id="KW-0694">RNA-binding</keyword>
<feature type="region of interest" description="Disordered" evidence="3">
    <location>
        <begin position="755"/>
        <end position="947"/>
    </location>
</feature>
<feature type="compositionally biased region" description="Basic and acidic residues" evidence="3">
    <location>
        <begin position="763"/>
        <end position="796"/>
    </location>
</feature>
<dbReference type="InterPro" id="IPR000504">
    <property type="entry name" value="RRM_dom"/>
</dbReference>
<feature type="compositionally biased region" description="Basic and acidic residues" evidence="3">
    <location>
        <begin position="700"/>
        <end position="720"/>
    </location>
</feature>
<dbReference type="Pfam" id="PF00076">
    <property type="entry name" value="RRM_1"/>
    <property type="match status" value="1"/>
</dbReference>
<dbReference type="GO" id="GO:0003723">
    <property type="term" value="F:RNA binding"/>
    <property type="evidence" value="ECO:0007669"/>
    <property type="project" value="UniProtKB-UniRule"/>
</dbReference>
<evidence type="ECO:0000313" key="8">
    <source>
        <dbReference type="Proteomes" id="UP001516400"/>
    </source>
</evidence>
<dbReference type="Proteomes" id="UP001516400">
    <property type="component" value="Unassembled WGS sequence"/>
</dbReference>
<accession>A0ABD2PHH7</accession>
<dbReference type="CDD" id="cd12223">
    <property type="entry name" value="RRM_SR140"/>
    <property type="match status" value="1"/>
</dbReference>
<dbReference type="Gene3D" id="6.10.140.420">
    <property type="match status" value="1"/>
</dbReference>